<feature type="region of interest" description="Disordered" evidence="3">
    <location>
        <begin position="810"/>
        <end position="839"/>
    </location>
</feature>
<accession>A0A0R3LKA4</accession>
<keyword evidence="6" id="KW-1185">Reference proteome</keyword>
<dbReference type="CDD" id="cd05018">
    <property type="entry name" value="CoxG"/>
    <property type="match status" value="1"/>
</dbReference>
<dbReference type="InterPro" id="IPR023393">
    <property type="entry name" value="START-like_dom_sf"/>
</dbReference>
<dbReference type="SUPFAM" id="SSF55961">
    <property type="entry name" value="Bet v1-like"/>
    <property type="match status" value="1"/>
</dbReference>
<dbReference type="OrthoDB" id="8428274at2"/>
<dbReference type="EMBL" id="LLXX01000095">
    <property type="protein sequence ID" value="KRR07566.1"/>
    <property type="molecule type" value="Genomic_DNA"/>
</dbReference>
<dbReference type="InterPro" id="IPR008274">
    <property type="entry name" value="AldOxase/xan_DH_MoCoBD1"/>
</dbReference>
<keyword evidence="2" id="KW-0560">Oxidoreductase</keyword>
<dbReference type="Pfam" id="PF01315">
    <property type="entry name" value="Ald_Xan_dh_C"/>
    <property type="match status" value="1"/>
</dbReference>
<dbReference type="Pfam" id="PF06240">
    <property type="entry name" value="COXG"/>
    <property type="match status" value="1"/>
</dbReference>
<dbReference type="InterPro" id="IPR000674">
    <property type="entry name" value="Ald_Oxase/Xan_DH_a/b"/>
</dbReference>
<dbReference type="InterPro" id="IPR046867">
    <property type="entry name" value="AldOxase/xan_DH_MoCoBD2"/>
</dbReference>
<reference evidence="5 6" key="1">
    <citation type="submission" date="2014-03" db="EMBL/GenBank/DDBJ databases">
        <title>Bradyrhizobium valentinum sp. nov., isolated from effective nodules of Lupinus mariae-josephae, a lupine endemic of basic-lime soils in Eastern Spain.</title>
        <authorList>
            <person name="Duran D."/>
            <person name="Rey L."/>
            <person name="Navarro A."/>
            <person name="Busquets A."/>
            <person name="Imperial J."/>
            <person name="Ruiz-Argueso T."/>
        </authorList>
    </citation>
    <scope>NUCLEOTIDE SEQUENCE [LARGE SCALE GENOMIC DNA]</scope>
    <source>
        <strain evidence="5 6">LmjM3</strain>
    </source>
</reference>
<dbReference type="SUPFAM" id="SSF54665">
    <property type="entry name" value="CO dehydrogenase molybdoprotein N-domain-like"/>
    <property type="match status" value="1"/>
</dbReference>
<feature type="domain" description="Aldehyde oxidase/xanthine dehydrogenase a/b hammerhead" evidence="4">
    <location>
        <begin position="34"/>
        <end position="145"/>
    </location>
</feature>
<protein>
    <submittedName>
        <fullName evidence="5">Carbon monoxide dehydrogenase</fullName>
    </submittedName>
</protein>
<dbReference type="Pfam" id="PF20256">
    <property type="entry name" value="MoCoBD_2"/>
    <property type="match status" value="1"/>
</dbReference>
<evidence type="ECO:0000313" key="6">
    <source>
        <dbReference type="Proteomes" id="UP000051913"/>
    </source>
</evidence>
<dbReference type="SMART" id="SM01008">
    <property type="entry name" value="Ald_Xan_dh_C"/>
    <property type="match status" value="1"/>
</dbReference>
<comment type="caution">
    <text evidence="5">The sequence shown here is derived from an EMBL/GenBank/DDBJ whole genome shotgun (WGS) entry which is preliminary data.</text>
</comment>
<name>A0A0R3LKA4_9BRAD</name>
<dbReference type="InterPro" id="IPR010419">
    <property type="entry name" value="CO_DH_gsu"/>
</dbReference>
<dbReference type="InterPro" id="IPR036856">
    <property type="entry name" value="Ald_Oxase/Xan_DH_a/b_sf"/>
</dbReference>
<evidence type="ECO:0000259" key="4">
    <source>
        <dbReference type="SMART" id="SM01008"/>
    </source>
</evidence>
<gene>
    <name evidence="5" type="ORF">CP49_35055</name>
</gene>
<dbReference type="GO" id="GO:0005506">
    <property type="term" value="F:iron ion binding"/>
    <property type="evidence" value="ECO:0007669"/>
    <property type="project" value="InterPro"/>
</dbReference>
<keyword evidence="1" id="KW-0500">Molybdenum</keyword>
<proteinExistence type="predicted"/>
<dbReference type="InterPro" id="IPR037165">
    <property type="entry name" value="AldOxase/xan_DH_Mopterin-bd_sf"/>
</dbReference>
<sequence>MAQVAARPASSVDMEGRPWVGRSIERVEDAALLTGRGRFIDDLGSPPGTLHAAILRSPHAHADIVSIDAEAARRAPGVAAVLTGEQVKALTSSLVVGVKAPVECWPIATERVRYVGEPVAVAVASDRARAEDAIELIHVEYRPHAAVVDPLAALAADAPVLHDGFPGNLASDRSFSYGDPAQAFADAPHRFSIDIHYPRNSCTPIETYGVIASHDAAEDAFDILANFQGPFSIHTVISRALKVPGNRLRLRTPPDSGGSFGVKQGVFPYIVLIGAASRAVGRPVKWIEDRLEHLTASVSATNRSTTLSAAVAADGKILALDWDQVEDCGAHLRAPEPATLYRMHGNLTGAYDIRHVKVRNRVVVTNKTPTGLNRGFGGPQVYFALERLVQRIAIGLSRDPLDVIKRNLVPADAFPYRTATGALLDSGNYQEAIAKAVDHGKLAELRERREEARAQGRLYGIGFTAVVEPSVSNMGYITTVLTVAERRKAGPKNGAQATATVALDPVGGVTVHVASVPQGQGHRTVLSQVVADVFGLKPQDVRVNTEIDTAKDAWSIASGNYASRFAAAVAGTAKLAAERIAARLARIAASQLNVEPVDIVFASGFVASKHNPENRIAFSRVAALSHWSPGSLPDDTGQAIRETLFWTPPELTAPDDEDRINSSLCHGFIFDFCGVEIDRTTFETRIDRYVTMHDCGTILHPGMVNGQIRGGFAQALGAALYEEYAYAEDGSFLTGTFADYLLPTTAEVPEPQIIHLATPSPFTPLGAKGVGEGNSMSTPVCIANAVADALGLADVTLPLVPARLADLVRGPEPEPPAGQLKAAPARAGDRRLRGDGSASVNRAPEHVWTMLLDPGTLQAVIPGCQRVDRVSDTHFRAEVTLGIGPVTGRYRADVQLFDLDPPHAVTLRGSAEGALGFGNAEGRIMLEPDGKGGTRLRYGYDAAIGGKIASIGGRLLDGAARVIIGQFFAALAREAGGGASASAFSLPALLGWLARLFGGRR</sequence>
<evidence type="ECO:0000313" key="5">
    <source>
        <dbReference type="EMBL" id="KRR07566.1"/>
    </source>
</evidence>
<dbReference type="STRING" id="1518501.CQ10_33710"/>
<evidence type="ECO:0000256" key="3">
    <source>
        <dbReference type="SAM" id="MobiDB-lite"/>
    </source>
</evidence>
<evidence type="ECO:0000256" key="1">
    <source>
        <dbReference type="ARBA" id="ARBA00022505"/>
    </source>
</evidence>
<dbReference type="RefSeq" id="WP_057850911.1">
    <property type="nucleotide sequence ID" value="NZ_LLXX01000095.1"/>
</dbReference>
<dbReference type="PANTHER" id="PTHR11908">
    <property type="entry name" value="XANTHINE DEHYDROGENASE"/>
    <property type="match status" value="1"/>
</dbReference>
<dbReference type="InterPro" id="IPR016208">
    <property type="entry name" value="Ald_Oxase/xanthine_DH-like"/>
</dbReference>
<dbReference type="Proteomes" id="UP000051913">
    <property type="component" value="Unassembled WGS sequence"/>
</dbReference>
<organism evidence="5 6">
    <name type="scientific">Bradyrhizobium valentinum</name>
    <dbReference type="NCBI Taxonomy" id="1518501"/>
    <lineage>
        <taxon>Bacteria</taxon>
        <taxon>Pseudomonadati</taxon>
        <taxon>Pseudomonadota</taxon>
        <taxon>Alphaproteobacteria</taxon>
        <taxon>Hyphomicrobiales</taxon>
        <taxon>Nitrobacteraceae</taxon>
        <taxon>Bradyrhizobium</taxon>
    </lineage>
</organism>
<dbReference type="Gene3D" id="3.30.365.10">
    <property type="entry name" value="Aldehyde oxidase/xanthine dehydrogenase, molybdopterin binding domain"/>
    <property type="match status" value="4"/>
</dbReference>
<evidence type="ECO:0000256" key="2">
    <source>
        <dbReference type="ARBA" id="ARBA00023002"/>
    </source>
</evidence>
<dbReference type="Pfam" id="PF02738">
    <property type="entry name" value="MoCoBD_1"/>
    <property type="match status" value="1"/>
</dbReference>
<dbReference type="PANTHER" id="PTHR11908:SF132">
    <property type="entry name" value="ALDEHYDE OXIDASE 1-RELATED"/>
    <property type="match status" value="1"/>
</dbReference>
<dbReference type="Gene3D" id="3.30.530.20">
    <property type="match status" value="1"/>
</dbReference>
<dbReference type="Gene3D" id="3.90.1170.50">
    <property type="entry name" value="Aldehyde oxidase/xanthine dehydrogenase, a/b hammerhead"/>
    <property type="match status" value="1"/>
</dbReference>
<dbReference type="AlphaFoldDB" id="A0A0R3LKA4"/>
<dbReference type="GO" id="GO:0016491">
    <property type="term" value="F:oxidoreductase activity"/>
    <property type="evidence" value="ECO:0007669"/>
    <property type="project" value="UniProtKB-KW"/>
</dbReference>
<dbReference type="SUPFAM" id="SSF56003">
    <property type="entry name" value="Molybdenum cofactor-binding domain"/>
    <property type="match status" value="1"/>
</dbReference>